<sequence>MINPTIINSRISDSVLVNPTIINSRQYPSSPYDYGYGGSRFTYTSPGIKIRLGQ</sequence>
<accession>A0A6J4IYQ9</accession>
<dbReference type="AlphaFoldDB" id="A0A6J4IYQ9"/>
<reference evidence="1" key="1">
    <citation type="submission" date="2020-02" db="EMBL/GenBank/DDBJ databases">
        <authorList>
            <person name="Meier V. D."/>
        </authorList>
    </citation>
    <scope>NUCLEOTIDE SEQUENCE</scope>
    <source>
        <strain evidence="1">AVDCRST_MAG92</strain>
    </source>
</reference>
<gene>
    <name evidence="1" type="ORF">AVDCRST_MAG92-2659</name>
</gene>
<evidence type="ECO:0000313" key="1">
    <source>
        <dbReference type="EMBL" id="CAA9264477.1"/>
    </source>
</evidence>
<name>A0A6J4IYQ9_9CYAN</name>
<organism evidence="1">
    <name type="scientific">uncultured Coleofasciculus sp</name>
    <dbReference type="NCBI Taxonomy" id="1267456"/>
    <lineage>
        <taxon>Bacteria</taxon>
        <taxon>Bacillati</taxon>
        <taxon>Cyanobacteriota</taxon>
        <taxon>Cyanophyceae</taxon>
        <taxon>Coleofasciculales</taxon>
        <taxon>Coleofasciculaceae</taxon>
        <taxon>Coleofasciculus</taxon>
        <taxon>environmental samples</taxon>
    </lineage>
</organism>
<dbReference type="EMBL" id="CADCTM010000407">
    <property type="protein sequence ID" value="CAA9264477.1"/>
    <property type="molecule type" value="Genomic_DNA"/>
</dbReference>
<proteinExistence type="predicted"/>
<protein>
    <submittedName>
        <fullName evidence="1">Uncharacterized protein</fullName>
    </submittedName>
</protein>